<reference evidence="10 11" key="1">
    <citation type="submission" date="2021-02" db="EMBL/GenBank/DDBJ databases">
        <authorList>
            <person name="Park J.-S."/>
        </authorList>
    </citation>
    <scope>NUCLEOTIDE SEQUENCE [LARGE SCALE GENOMIC DNA]</scope>
    <source>
        <strain evidence="10 11">188UL20-2</strain>
    </source>
</reference>
<accession>A0ABS2HLQ9</accession>
<comment type="similarity">
    <text evidence="2">Belongs to the DedA family.</text>
</comment>
<feature type="domain" description="VTT" evidence="8">
    <location>
        <begin position="25"/>
        <end position="146"/>
    </location>
</feature>
<keyword evidence="6 7" id="KW-0472">Membrane</keyword>
<sequence length="435" mass="48886">MIDTLSLFLGALFDALIGVNLFVMGEPFFLAAGYQLFQGVMSALFMVLLGGFIGDQLSFLIGRHWGRALQSTLLAKYGQLRRPIARCRYLLKRYPSRVIIGARLLGPVAWFMPFIAGSQSVTWPRFAILSAIGVTIGIGQFVVWGYFLAYGVEQFTLLHTIKQALDEYQLLLFLLFVTTTFFIAARRLKWRNVKRTSLGILLGGLCYINYVHFFYNADDFEPVVNLQSTIAPVDMLDIDYKVYPGHVSLNDAQALNLVYVGDSPRVLMAELGWIENQTFSRDQIGFIDYLGLLKNKTPPISDLFWQGEPQAMAFQDAGTLKTRSHVRWWIAGVSEQNQQPIWVGALSYDDGLSITFHAGIITLLHYVDPNVDQERARFASMIQSKTTHAQALKRLAQPVVLDDKHEYFTDGGILVVEAQEGLITAMADYAIKPTD</sequence>
<dbReference type="Pfam" id="PF14067">
    <property type="entry name" value="LssY_C"/>
    <property type="match status" value="1"/>
</dbReference>
<comment type="caution">
    <text evidence="10">The sequence shown here is derived from an EMBL/GenBank/DDBJ whole genome shotgun (WGS) entry which is preliminary data.</text>
</comment>
<dbReference type="RefSeq" id="WP_205158814.1">
    <property type="nucleotide sequence ID" value="NZ_JAFEUM010000004.1"/>
</dbReference>
<dbReference type="InterPro" id="IPR032818">
    <property type="entry name" value="DedA-like"/>
</dbReference>
<proteinExistence type="inferred from homology"/>
<evidence type="ECO:0000256" key="2">
    <source>
        <dbReference type="ARBA" id="ARBA00010792"/>
    </source>
</evidence>
<keyword evidence="4 7" id="KW-0812">Transmembrane</keyword>
<name>A0ABS2HLQ9_9VIBR</name>
<keyword evidence="5 7" id="KW-1133">Transmembrane helix</keyword>
<keyword evidence="11" id="KW-1185">Reference proteome</keyword>
<gene>
    <name evidence="10" type="ORF">JQC93_11695</name>
</gene>
<dbReference type="Proteomes" id="UP000809621">
    <property type="component" value="Unassembled WGS sequence"/>
</dbReference>
<keyword evidence="3" id="KW-1003">Cell membrane</keyword>
<organism evidence="10 11">
    <name type="scientific">Vibrio ulleungensis</name>
    <dbReference type="NCBI Taxonomy" id="2807619"/>
    <lineage>
        <taxon>Bacteria</taxon>
        <taxon>Pseudomonadati</taxon>
        <taxon>Pseudomonadota</taxon>
        <taxon>Gammaproteobacteria</taxon>
        <taxon>Vibrionales</taxon>
        <taxon>Vibrionaceae</taxon>
        <taxon>Vibrio</taxon>
    </lineage>
</organism>
<comment type="subcellular location">
    <subcellularLocation>
        <location evidence="1">Cell membrane</location>
        <topology evidence="1">Multi-pass membrane protein</topology>
    </subcellularLocation>
</comment>
<evidence type="ECO:0000259" key="8">
    <source>
        <dbReference type="Pfam" id="PF09335"/>
    </source>
</evidence>
<dbReference type="InterPro" id="IPR032816">
    <property type="entry name" value="VTT_dom"/>
</dbReference>
<dbReference type="PANTHER" id="PTHR30353">
    <property type="entry name" value="INNER MEMBRANE PROTEIN DEDA-RELATED"/>
    <property type="match status" value="1"/>
</dbReference>
<evidence type="ECO:0000313" key="10">
    <source>
        <dbReference type="EMBL" id="MBM7037067.1"/>
    </source>
</evidence>
<feature type="transmembrane region" description="Helical" evidence="7">
    <location>
        <begin position="36"/>
        <end position="54"/>
    </location>
</feature>
<evidence type="ECO:0000256" key="3">
    <source>
        <dbReference type="ARBA" id="ARBA00022475"/>
    </source>
</evidence>
<evidence type="ECO:0000256" key="6">
    <source>
        <dbReference type="ARBA" id="ARBA00023136"/>
    </source>
</evidence>
<evidence type="ECO:0000256" key="4">
    <source>
        <dbReference type="ARBA" id="ARBA00022692"/>
    </source>
</evidence>
<feature type="transmembrane region" description="Helical" evidence="7">
    <location>
        <begin position="197"/>
        <end position="215"/>
    </location>
</feature>
<feature type="domain" description="LssY-like C-terminal" evidence="9">
    <location>
        <begin position="252"/>
        <end position="410"/>
    </location>
</feature>
<feature type="transmembrane region" description="Helical" evidence="7">
    <location>
        <begin position="6"/>
        <end position="24"/>
    </location>
</feature>
<dbReference type="Pfam" id="PF09335">
    <property type="entry name" value="VTT_dom"/>
    <property type="match status" value="1"/>
</dbReference>
<evidence type="ECO:0000313" key="11">
    <source>
        <dbReference type="Proteomes" id="UP000809621"/>
    </source>
</evidence>
<dbReference type="InterPro" id="IPR025902">
    <property type="entry name" value="LssY-like-C_dom"/>
</dbReference>
<evidence type="ECO:0000256" key="5">
    <source>
        <dbReference type="ARBA" id="ARBA00022989"/>
    </source>
</evidence>
<evidence type="ECO:0000259" key="9">
    <source>
        <dbReference type="Pfam" id="PF14067"/>
    </source>
</evidence>
<protein>
    <submittedName>
        <fullName evidence="10">LssY C-terminal domain-containing protein</fullName>
    </submittedName>
</protein>
<evidence type="ECO:0000256" key="1">
    <source>
        <dbReference type="ARBA" id="ARBA00004651"/>
    </source>
</evidence>
<dbReference type="PANTHER" id="PTHR30353:SF15">
    <property type="entry name" value="INNER MEMBRANE PROTEIN YABI"/>
    <property type="match status" value="1"/>
</dbReference>
<evidence type="ECO:0000256" key="7">
    <source>
        <dbReference type="SAM" id="Phobius"/>
    </source>
</evidence>
<dbReference type="EMBL" id="JAFEUM010000004">
    <property type="protein sequence ID" value="MBM7037067.1"/>
    <property type="molecule type" value="Genomic_DNA"/>
</dbReference>
<feature type="transmembrane region" description="Helical" evidence="7">
    <location>
        <begin position="128"/>
        <end position="148"/>
    </location>
</feature>
<feature type="transmembrane region" description="Helical" evidence="7">
    <location>
        <begin position="168"/>
        <end position="185"/>
    </location>
</feature>